<keyword evidence="2" id="KW-0560">Oxidoreductase</keyword>
<evidence type="ECO:0008006" key="5">
    <source>
        <dbReference type="Google" id="ProtNLM"/>
    </source>
</evidence>
<dbReference type="Gene3D" id="3.40.50.720">
    <property type="entry name" value="NAD(P)-binding Rossmann-like Domain"/>
    <property type="match status" value="1"/>
</dbReference>
<comment type="similarity">
    <text evidence="1">Belongs to the short-chain dehydrogenases/reductases (SDR) family.</text>
</comment>
<dbReference type="PANTHER" id="PTHR43391:SF82">
    <property type="entry name" value="OXIDOREDUCTASE SADH-RELATED"/>
    <property type="match status" value="1"/>
</dbReference>
<dbReference type="AlphaFoldDB" id="A0A8J8PH51"/>
<evidence type="ECO:0000256" key="2">
    <source>
        <dbReference type="ARBA" id="ARBA00023002"/>
    </source>
</evidence>
<accession>A0A8J8PH51</accession>
<protein>
    <recommendedName>
        <fullName evidence="5">Short-chain dehydrogenase/reductase SDR</fullName>
    </recommendedName>
</protein>
<dbReference type="InterPro" id="IPR002347">
    <property type="entry name" value="SDR_fam"/>
</dbReference>
<dbReference type="PROSITE" id="PS00061">
    <property type="entry name" value="ADH_SHORT"/>
    <property type="match status" value="1"/>
</dbReference>
<dbReference type="RefSeq" id="WP_400194742.1">
    <property type="nucleotide sequence ID" value="NZ_CAYAYE010000014.1"/>
</dbReference>
<dbReference type="PANTHER" id="PTHR43391">
    <property type="entry name" value="RETINOL DEHYDROGENASE-RELATED"/>
    <property type="match status" value="1"/>
</dbReference>
<proteinExistence type="inferred from homology"/>
<evidence type="ECO:0000313" key="4">
    <source>
        <dbReference type="Proteomes" id="UP000752814"/>
    </source>
</evidence>
<dbReference type="Pfam" id="PF00106">
    <property type="entry name" value="adh_short"/>
    <property type="match status" value="1"/>
</dbReference>
<name>A0A8J8PH51_9ARCH</name>
<dbReference type="GO" id="GO:0016491">
    <property type="term" value="F:oxidoreductase activity"/>
    <property type="evidence" value="ECO:0007669"/>
    <property type="project" value="UniProtKB-KW"/>
</dbReference>
<sequence>MTPIENKHIVLTGANSGIGLEVLKLLLERKGNIIFAVDLHIDAISSFDPSRVIPYMCDVSKPQNIDKLFEDAVSAMGSIDIFYANAGFAYYEELNYTDWARIENIFETNTISPIYSYQKFVEYLDGREGMFAITGSAMGFMGMPGFTLYSASKFAITGFQESIRLEKPDNIHLITLFPVSTDTGFFKTASDVEFKKPYPVQSPDIVAKKMVKGMEKQKKKVMPCTMFRFALVLFRILPFVRTMYWNHEKKKFEDYKSKRDR</sequence>
<organism evidence="3 4">
    <name type="scientific">Candidatus Methanomassiliicoccus intestinalis</name>
    <dbReference type="NCBI Taxonomy" id="1406512"/>
    <lineage>
        <taxon>Archaea</taxon>
        <taxon>Methanobacteriati</taxon>
        <taxon>Thermoplasmatota</taxon>
        <taxon>Thermoplasmata</taxon>
        <taxon>Methanomassiliicoccales</taxon>
        <taxon>Methanomassiliicoccaceae</taxon>
        <taxon>Methanomassiliicoccus</taxon>
    </lineage>
</organism>
<evidence type="ECO:0000256" key="1">
    <source>
        <dbReference type="ARBA" id="ARBA00006484"/>
    </source>
</evidence>
<reference evidence="3" key="1">
    <citation type="submission" date="2016-03" db="EMBL/GenBank/DDBJ databases">
        <authorList>
            <person name="Borrel G."/>
            <person name="Mccann A."/>
            <person name="O'Toole P.W."/>
        </authorList>
    </citation>
    <scope>NUCLEOTIDE SEQUENCE</scope>
    <source>
        <strain evidence="3">183</strain>
    </source>
</reference>
<dbReference type="PRINTS" id="PR00081">
    <property type="entry name" value="GDHRDH"/>
</dbReference>
<dbReference type="SUPFAM" id="SSF51735">
    <property type="entry name" value="NAD(P)-binding Rossmann-fold domains"/>
    <property type="match status" value="1"/>
</dbReference>
<dbReference type="Proteomes" id="UP000752814">
    <property type="component" value="Unassembled WGS sequence"/>
</dbReference>
<dbReference type="InterPro" id="IPR036291">
    <property type="entry name" value="NAD(P)-bd_dom_sf"/>
</dbReference>
<gene>
    <name evidence="3" type="ORF">A3207_03270</name>
</gene>
<dbReference type="InterPro" id="IPR020904">
    <property type="entry name" value="Sc_DH/Rdtase_CS"/>
</dbReference>
<comment type="caution">
    <text evidence="3">The sequence shown here is derived from an EMBL/GenBank/DDBJ whole genome shotgun (WGS) entry which is preliminary data.</text>
</comment>
<evidence type="ECO:0000313" key="3">
    <source>
        <dbReference type="EMBL" id="TQS82973.1"/>
    </source>
</evidence>
<dbReference type="EMBL" id="LVVT01000014">
    <property type="protein sequence ID" value="TQS82973.1"/>
    <property type="molecule type" value="Genomic_DNA"/>
</dbReference>